<dbReference type="PANTHER" id="PTHR13767:SF2">
    <property type="entry name" value="PSEUDOURIDYLATE SYNTHASE TRUB1"/>
    <property type="match status" value="1"/>
</dbReference>
<evidence type="ECO:0000313" key="9">
    <source>
        <dbReference type="EMBL" id="GJD87024.1"/>
    </source>
</evidence>
<name>A0AAV4ZFX2_9HYPH</name>
<proteinExistence type="inferred from homology"/>
<keyword evidence="10" id="KW-1185">Reference proteome</keyword>
<keyword evidence="4 5" id="KW-0413">Isomerase</keyword>
<feature type="region of interest" description="Disordered" evidence="6">
    <location>
        <begin position="1"/>
        <end position="96"/>
    </location>
</feature>
<dbReference type="EMBL" id="BPQO01000002">
    <property type="protein sequence ID" value="GJD87024.1"/>
    <property type="molecule type" value="Genomic_DNA"/>
</dbReference>
<dbReference type="Pfam" id="PF01509">
    <property type="entry name" value="TruB_N"/>
    <property type="match status" value="1"/>
</dbReference>
<reference evidence="9" key="1">
    <citation type="journal article" date="2016" name="Front. Microbiol.">
        <title>Genome Sequence of the Piezophilic, Mesophilic Sulfate-Reducing Bacterium Desulfovibrio indicus J2T.</title>
        <authorList>
            <person name="Cao J."/>
            <person name="Maignien L."/>
            <person name="Shao Z."/>
            <person name="Alain K."/>
            <person name="Jebbar M."/>
        </authorList>
    </citation>
    <scope>NUCLEOTIDE SEQUENCE</scope>
    <source>
        <strain evidence="9">DSM 16372</strain>
    </source>
</reference>
<dbReference type="GO" id="GO:0003723">
    <property type="term" value="F:RNA binding"/>
    <property type="evidence" value="ECO:0007669"/>
    <property type="project" value="InterPro"/>
</dbReference>
<dbReference type="EC" id="5.4.99.25" evidence="5"/>
<evidence type="ECO:0000256" key="6">
    <source>
        <dbReference type="SAM" id="MobiDB-lite"/>
    </source>
</evidence>
<feature type="domain" description="Pseudouridine synthase II N-terminal" evidence="7">
    <location>
        <begin position="118"/>
        <end position="265"/>
    </location>
</feature>
<evidence type="ECO:0000256" key="2">
    <source>
        <dbReference type="ARBA" id="ARBA00005642"/>
    </source>
</evidence>
<evidence type="ECO:0000313" key="10">
    <source>
        <dbReference type="Proteomes" id="UP001055247"/>
    </source>
</evidence>
<evidence type="ECO:0000256" key="3">
    <source>
        <dbReference type="ARBA" id="ARBA00022694"/>
    </source>
</evidence>
<dbReference type="Gene3D" id="3.30.2350.10">
    <property type="entry name" value="Pseudouridine synthase"/>
    <property type="match status" value="1"/>
</dbReference>
<comment type="catalytic activity">
    <reaction evidence="1 5">
        <text>uridine(55) in tRNA = pseudouridine(55) in tRNA</text>
        <dbReference type="Rhea" id="RHEA:42532"/>
        <dbReference type="Rhea" id="RHEA-COMP:10101"/>
        <dbReference type="Rhea" id="RHEA-COMP:10102"/>
        <dbReference type="ChEBI" id="CHEBI:65314"/>
        <dbReference type="ChEBI" id="CHEBI:65315"/>
        <dbReference type="EC" id="5.4.99.25"/>
    </reaction>
</comment>
<keyword evidence="3 5" id="KW-0819">tRNA processing</keyword>
<dbReference type="PANTHER" id="PTHR13767">
    <property type="entry name" value="TRNA-PSEUDOURIDINE SYNTHASE"/>
    <property type="match status" value="1"/>
</dbReference>
<comment type="function">
    <text evidence="5">Responsible for synthesis of pseudouridine from uracil-55 in the psi GC loop of transfer RNAs.</text>
</comment>
<evidence type="ECO:0000259" key="7">
    <source>
        <dbReference type="Pfam" id="PF01509"/>
    </source>
</evidence>
<evidence type="ECO:0000256" key="4">
    <source>
        <dbReference type="ARBA" id="ARBA00023235"/>
    </source>
</evidence>
<evidence type="ECO:0000256" key="1">
    <source>
        <dbReference type="ARBA" id="ARBA00000385"/>
    </source>
</evidence>
<dbReference type="Pfam" id="PF16198">
    <property type="entry name" value="TruB_C_2"/>
    <property type="match status" value="1"/>
</dbReference>
<dbReference type="InterPro" id="IPR002501">
    <property type="entry name" value="PsdUridine_synth_N"/>
</dbReference>
<feature type="compositionally biased region" description="Basic and acidic residues" evidence="6">
    <location>
        <begin position="62"/>
        <end position="96"/>
    </location>
</feature>
<evidence type="ECO:0000259" key="8">
    <source>
        <dbReference type="Pfam" id="PF16198"/>
    </source>
</evidence>
<dbReference type="SUPFAM" id="SSF55120">
    <property type="entry name" value="Pseudouridine synthase"/>
    <property type="match status" value="1"/>
</dbReference>
<comment type="caution">
    <text evidence="9">The sequence shown here is derived from an EMBL/GenBank/DDBJ whole genome shotgun (WGS) entry which is preliminary data.</text>
</comment>
<dbReference type="GO" id="GO:1990481">
    <property type="term" value="P:mRNA pseudouridine synthesis"/>
    <property type="evidence" value="ECO:0007669"/>
    <property type="project" value="TreeGrafter"/>
</dbReference>
<dbReference type="Proteomes" id="UP001055247">
    <property type="component" value="Unassembled WGS sequence"/>
</dbReference>
<dbReference type="AlphaFoldDB" id="A0AAV4ZFX2"/>
<organism evidence="9 10">
    <name type="scientific">Methylobacterium hispanicum</name>
    <dbReference type="NCBI Taxonomy" id="270350"/>
    <lineage>
        <taxon>Bacteria</taxon>
        <taxon>Pseudomonadati</taxon>
        <taxon>Pseudomonadota</taxon>
        <taxon>Alphaproteobacteria</taxon>
        <taxon>Hyphomicrobiales</taxon>
        <taxon>Methylobacteriaceae</taxon>
        <taxon>Methylobacterium</taxon>
    </lineage>
</organism>
<feature type="active site" description="Nucleophile" evidence="5">
    <location>
        <position position="133"/>
    </location>
</feature>
<comment type="similarity">
    <text evidence="2 5">Belongs to the pseudouridine synthase TruB family. Type 1 subfamily.</text>
</comment>
<dbReference type="GO" id="GO:0160148">
    <property type="term" value="F:tRNA pseudouridine(55) synthase activity"/>
    <property type="evidence" value="ECO:0007669"/>
    <property type="project" value="UniProtKB-EC"/>
</dbReference>
<dbReference type="NCBIfam" id="TIGR00431">
    <property type="entry name" value="TruB"/>
    <property type="match status" value="1"/>
</dbReference>
<feature type="domain" description="tRNA pseudouridylate synthase B C-terminal" evidence="8">
    <location>
        <begin position="266"/>
        <end position="323"/>
    </location>
</feature>
<reference evidence="9" key="2">
    <citation type="submission" date="2021-08" db="EMBL/GenBank/DDBJ databases">
        <authorList>
            <person name="Tani A."/>
            <person name="Ola A."/>
            <person name="Ogura Y."/>
            <person name="Katsura K."/>
            <person name="Hayashi T."/>
        </authorList>
    </citation>
    <scope>NUCLEOTIDE SEQUENCE</scope>
    <source>
        <strain evidence="9">DSM 16372</strain>
    </source>
</reference>
<dbReference type="InterPro" id="IPR032819">
    <property type="entry name" value="TruB_C"/>
</dbReference>
<dbReference type="HAMAP" id="MF_01080">
    <property type="entry name" value="TruB_bact"/>
    <property type="match status" value="1"/>
</dbReference>
<dbReference type="CDD" id="cd02573">
    <property type="entry name" value="PseudoU_synth_EcTruB"/>
    <property type="match status" value="1"/>
</dbReference>
<accession>A0AAV4ZFX2</accession>
<dbReference type="InterPro" id="IPR014780">
    <property type="entry name" value="tRNA_psdUridine_synth_TruB"/>
</dbReference>
<evidence type="ECO:0000256" key="5">
    <source>
        <dbReference type="HAMAP-Rule" id="MF_01080"/>
    </source>
</evidence>
<dbReference type="InterPro" id="IPR020103">
    <property type="entry name" value="PsdUridine_synth_cat_dom_sf"/>
</dbReference>
<sequence length="394" mass="42430">MPIRGIDPGLPQISARHSGRARTPTHPAAGLDAIPPPFERTDTALINEFPPPERPAAAEMPLPRERRFQGERPSDRNGERRPQRGPRPDRPKRRDVSGWVILDKGVGMTSTHAVAVVKRLFNAKKAGHAGTLDPLASGILPIALGEATKTVPFVMDGRKAYRFTVAWGVETDTDDGEGREVATSEARPTREAVEAALPNFLGSIEQVPPRFSAIKIQGERAYDLAREGEVVELAPRRVQIDHLAIVEHTADRTVIEAECGKGTYVRAIARDLGRMLGCYGHIAALRRTRVGPFTEAVACTVPGLDNENPEANLAHLQPVETALDGVPSTAVSRDMALRLMRGQSVILRGRDAPAAGKAFATCGGILVAVGDVERGELVPHRVFHLGGTAANRPA</sequence>
<dbReference type="GO" id="GO:0031119">
    <property type="term" value="P:tRNA pseudouridine synthesis"/>
    <property type="evidence" value="ECO:0007669"/>
    <property type="project" value="UniProtKB-UniRule"/>
</dbReference>
<protein>
    <recommendedName>
        <fullName evidence="5">tRNA pseudouridine synthase B</fullName>
        <ecNumber evidence="5">5.4.99.25</ecNumber>
    </recommendedName>
    <alternativeName>
        <fullName evidence="5">tRNA pseudouridine(55) synthase</fullName>
        <shortName evidence="5">Psi55 synthase</shortName>
    </alternativeName>
    <alternativeName>
        <fullName evidence="5">tRNA pseudouridylate synthase</fullName>
    </alternativeName>
    <alternativeName>
        <fullName evidence="5">tRNA-uridine isomerase</fullName>
    </alternativeName>
</protein>
<gene>
    <name evidence="5 9" type="primary">truB</name>
    <name evidence="9" type="ORF">BHAOGJBA_0523</name>
</gene>